<dbReference type="EMBL" id="AE017171">
    <property type="protein sequence ID" value="AAQ17154.1"/>
    <property type="molecule type" value="Genomic_DNA"/>
</dbReference>
<organism evidence="6">
    <name type="scientific">Staphylococcus aureus</name>
    <dbReference type="NCBI Taxonomy" id="1280"/>
    <lineage>
        <taxon>Bacteria</taxon>
        <taxon>Bacillati</taxon>
        <taxon>Bacillota</taxon>
        <taxon>Bacilli</taxon>
        <taxon>Bacillales</taxon>
        <taxon>Staphylococcaceae</taxon>
        <taxon>Staphylococcus</taxon>
    </lineage>
</organism>
<dbReference type="InterPro" id="IPR036397">
    <property type="entry name" value="RNaseH_sf"/>
</dbReference>
<dbReference type="GO" id="GO:0006310">
    <property type="term" value="P:DNA recombination"/>
    <property type="evidence" value="ECO:0007669"/>
    <property type="project" value="UniProtKB-KW"/>
</dbReference>
<keyword evidence="2" id="KW-0815">Transposition</keyword>
<comment type="function">
    <text evidence="1">Involved in the transposition of the insertion sequence.</text>
</comment>
<keyword evidence="4" id="KW-0233">DNA recombination</keyword>
<reference evidence="6" key="2">
    <citation type="submission" date="2003-07" db="EMBL/GenBank/DDBJ databases">
        <authorList>
            <person name="Gill S."/>
            <person name="Kolonay J."/>
            <person name="Shetty J."/>
            <person name="Tenover F."/>
            <person name="Weigel L."/>
        </authorList>
    </citation>
    <scope>NUCLEOTIDE SEQUENCE</scope>
    <source>
        <plasmid evidence="6">pLW043</plasmid>
    </source>
</reference>
<dbReference type="NCBIfam" id="NF033587">
    <property type="entry name" value="transpos_IS6"/>
    <property type="match status" value="1"/>
</dbReference>
<dbReference type="SUPFAM" id="SSF53098">
    <property type="entry name" value="Ribonuclease H-like"/>
    <property type="match status" value="1"/>
</dbReference>
<dbReference type="Pfam" id="PF13610">
    <property type="entry name" value="DDE_Tnp_IS240"/>
    <property type="match status" value="1"/>
</dbReference>
<evidence type="ECO:0000256" key="3">
    <source>
        <dbReference type="ARBA" id="ARBA00023125"/>
    </source>
</evidence>
<dbReference type="GO" id="GO:0032196">
    <property type="term" value="P:transposition"/>
    <property type="evidence" value="ECO:0007669"/>
    <property type="project" value="UniProtKB-KW"/>
</dbReference>
<dbReference type="InterPro" id="IPR047930">
    <property type="entry name" value="Transpos_IS6"/>
</dbReference>
<evidence type="ECO:0000259" key="5">
    <source>
        <dbReference type="PROSITE" id="PS50994"/>
    </source>
</evidence>
<dbReference type="InterPro" id="IPR032874">
    <property type="entry name" value="DDE_dom"/>
</dbReference>
<feature type="domain" description="Integrase catalytic" evidence="5">
    <location>
        <begin position="52"/>
        <end position="222"/>
    </location>
</feature>
<dbReference type="InterPro" id="IPR052183">
    <property type="entry name" value="IS_Transposase"/>
</dbReference>
<dbReference type="PANTHER" id="PTHR35528:SF3">
    <property type="entry name" value="BLL1675 PROTEIN"/>
    <property type="match status" value="1"/>
</dbReference>
<keyword evidence="6" id="KW-0614">Plasmid</keyword>
<dbReference type="PANTHER" id="PTHR35528">
    <property type="entry name" value="BLL1675 PROTEIN"/>
    <property type="match status" value="1"/>
</dbReference>
<sequence length="253" mass="30351">MNYFRYKQFNKDVITVAVGYYLRYALSYRDISEILRERGVNVHHSTVYRWVQEYAPVLYQIWKKKHKKAYYKWRVDETYIKIKGQWCYLYRAIDADGHTLDIWLRKQRDHHSAYAFIKRLIKQFGKPQKVITDQAPSTKVAMAKVIKAFKLKPDCHCTSKYLNNLIEQDHRHIKVRKTRYQSINTAKNTLKGIECIYALYKKNRRSLQIYGFSPCHEISIMLASWGSVRKMRIYNAKPIFLTNPSFLTTLRKF</sequence>
<name>Q7WU31_STAAU</name>
<evidence type="ECO:0000256" key="4">
    <source>
        <dbReference type="ARBA" id="ARBA00023172"/>
    </source>
</evidence>
<dbReference type="InterPro" id="IPR001584">
    <property type="entry name" value="Integrase_cat-core"/>
</dbReference>
<dbReference type="GO" id="GO:0015074">
    <property type="term" value="P:DNA integration"/>
    <property type="evidence" value="ECO:0007669"/>
    <property type="project" value="InterPro"/>
</dbReference>
<dbReference type="InterPro" id="IPR012337">
    <property type="entry name" value="RNaseH-like_sf"/>
</dbReference>
<keyword evidence="3" id="KW-0238">DNA-binding</keyword>
<dbReference type="PROSITE" id="PS50994">
    <property type="entry name" value="INTEGRASE"/>
    <property type="match status" value="1"/>
</dbReference>
<reference evidence="6" key="1">
    <citation type="journal article" date="2003" name="Science">
        <title>Genetic analysis of a high-level vancomycin-resistant isolate of Staphylococcus aureus.</title>
        <authorList>
            <person name="Weigel L.M."/>
            <person name="Clewell D.B."/>
            <person name="Gill S.R."/>
            <person name="Clark N.C."/>
            <person name="McDougal L.K."/>
            <person name="Flannagan S.E."/>
            <person name="Kolonay J.F."/>
            <person name="Shetty J."/>
            <person name="Killgore G.E."/>
            <person name="Tenover F.C."/>
        </authorList>
    </citation>
    <scope>NUCLEOTIDE SEQUENCE [LARGE SCALE GENOMIC DNA]</scope>
    <source>
        <plasmid evidence="6">pLW043</plasmid>
    </source>
</reference>
<accession>Q7WU31</accession>
<protein>
    <submittedName>
        <fullName evidence="6">IS431mec transposase</fullName>
    </submittedName>
</protein>
<gene>
    <name evidence="6" type="ORF">VRA0034</name>
</gene>
<evidence type="ECO:0000256" key="1">
    <source>
        <dbReference type="ARBA" id="ARBA00002286"/>
    </source>
</evidence>
<geneLocation type="plasmid" evidence="6">
    <name>pLW043</name>
</geneLocation>
<dbReference type="AlphaFoldDB" id="Q7WU31"/>
<evidence type="ECO:0000256" key="2">
    <source>
        <dbReference type="ARBA" id="ARBA00022578"/>
    </source>
</evidence>
<evidence type="ECO:0000313" key="6">
    <source>
        <dbReference type="EMBL" id="AAQ17154.1"/>
    </source>
</evidence>
<dbReference type="GO" id="GO:0003677">
    <property type="term" value="F:DNA binding"/>
    <property type="evidence" value="ECO:0007669"/>
    <property type="project" value="UniProtKB-KW"/>
</dbReference>
<dbReference type="Gene3D" id="3.30.420.10">
    <property type="entry name" value="Ribonuclease H-like superfamily/Ribonuclease H"/>
    <property type="match status" value="1"/>
</dbReference>
<proteinExistence type="predicted"/>